<keyword evidence="4" id="KW-1185">Reference proteome</keyword>
<evidence type="ECO:0000256" key="1">
    <source>
        <dbReference type="SAM" id="MobiDB-lite"/>
    </source>
</evidence>
<feature type="region of interest" description="Disordered" evidence="1">
    <location>
        <begin position="1"/>
        <end position="26"/>
    </location>
</feature>
<dbReference type="PANTHER" id="PTHR43591">
    <property type="entry name" value="METHYLTRANSFERASE"/>
    <property type="match status" value="1"/>
</dbReference>
<reference evidence="3 4" key="1">
    <citation type="submission" date="2018-05" db="EMBL/GenBank/DDBJ databases">
        <title>Genetic diversity of glacier-inhabiting Cryobacterium bacteria in China and description of Cryobacterium mengkeensis sp. nov. and Arthrobacter glacialis sp. nov.</title>
        <authorList>
            <person name="Liu Q."/>
            <person name="Xin Y.-H."/>
        </authorList>
    </citation>
    <scope>NUCLEOTIDE SEQUENCE [LARGE SCALE GENOMIC DNA]</scope>
    <source>
        <strain evidence="3 4">SK-1</strain>
    </source>
</reference>
<organism evidence="3 4">
    <name type="scientific">Cryobacterium arcticum</name>
    <dbReference type="NCBI Taxonomy" id="670052"/>
    <lineage>
        <taxon>Bacteria</taxon>
        <taxon>Bacillati</taxon>
        <taxon>Actinomycetota</taxon>
        <taxon>Actinomycetes</taxon>
        <taxon>Micrococcales</taxon>
        <taxon>Microbacteriaceae</taxon>
        <taxon>Cryobacterium</taxon>
    </lineage>
</organism>
<dbReference type="OrthoDB" id="9795634at2"/>
<dbReference type="GO" id="GO:0008168">
    <property type="term" value="F:methyltransferase activity"/>
    <property type="evidence" value="ECO:0007669"/>
    <property type="project" value="UniProtKB-KW"/>
</dbReference>
<name>A0A317ZSW3_9MICO</name>
<dbReference type="Pfam" id="PF13847">
    <property type="entry name" value="Methyltransf_31"/>
    <property type="match status" value="1"/>
</dbReference>
<dbReference type="CDD" id="cd02440">
    <property type="entry name" value="AdoMet_MTases"/>
    <property type="match status" value="1"/>
</dbReference>
<keyword evidence="3" id="KW-0489">Methyltransferase</keyword>
<sequence>MSDTPERQETAPQTVAQPGRPLGGQHLPRVLTWRTAQNSAAYLLPHLRAGQTVLDVGSGPGTLTLDLARRVAPGIVIGVDADSEQVEQARGLADDEGVTTVQFLRGDVSDLPALDASVDVVHAHQVLQHVADPVASLREMRRVLRPGGILAARDADYVAAAWYPKLPGLAAWREVYRAVQEFTGGVPDAGRALKAWARLAGFDEVRCSASMWCFASPAEREWWGLSWSERMLDPDFAAIAIESGAAGLADLRGMSDAWAHWAADPDGWFGLPHGEIIAVRTG</sequence>
<gene>
    <name evidence="3" type="ORF">CTB96_14105</name>
</gene>
<dbReference type="AlphaFoldDB" id="A0A317ZSW3"/>
<dbReference type="PANTHER" id="PTHR43591:SF24">
    <property type="entry name" value="2-METHOXY-6-POLYPRENYL-1,4-BENZOQUINOL METHYLASE, MITOCHONDRIAL"/>
    <property type="match status" value="1"/>
</dbReference>
<dbReference type="SUPFAM" id="SSF53335">
    <property type="entry name" value="S-adenosyl-L-methionine-dependent methyltransferases"/>
    <property type="match status" value="1"/>
</dbReference>
<proteinExistence type="predicted"/>
<protein>
    <submittedName>
        <fullName evidence="3">SAM-dependent methyltransferase</fullName>
    </submittedName>
</protein>
<dbReference type="EMBL" id="QHLY01000012">
    <property type="protein sequence ID" value="PXA67814.1"/>
    <property type="molecule type" value="Genomic_DNA"/>
</dbReference>
<dbReference type="Gene3D" id="3.40.50.150">
    <property type="entry name" value="Vaccinia Virus protein VP39"/>
    <property type="match status" value="1"/>
</dbReference>
<dbReference type="InterPro" id="IPR025714">
    <property type="entry name" value="Methyltranfer_dom"/>
</dbReference>
<evidence type="ECO:0000313" key="4">
    <source>
        <dbReference type="Proteomes" id="UP000246722"/>
    </source>
</evidence>
<comment type="caution">
    <text evidence="3">The sequence shown here is derived from an EMBL/GenBank/DDBJ whole genome shotgun (WGS) entry which is preliminary data.</text>
</comment>
<evidence type="ECO:0000259" key="2">
    <source>
        <dbReference type="Pfam" id="PF13847"/>
    </source>
</evidence>
<evidence type="ECO:0000313" key="3">
    <source>
        <dbReference type="EMBL" id="PXA67814.1"/>
    </source>
</evidence>
<dbReference type="Proteomes" id="UP000246722">
    <property type="component" value="Unassembled WGS sequence"/>
</dbReference>
<keyword evidence="3" id="KW-0808">Transferase</keyword>
<dbReference type="RefSeq" id="WP_110127488.1">
    <property type="nucleotide sequence ID" value="NZ_QHLY01000012.1"/>
</dbReference>
<dbReference type="InterPro" id="IPR029063">
    <property type="entry name" value="SAM-dependent_MTases_sf"/>
</dbReference>
<dbReference type="GO" id="GO:0032259">
    <property type="term" value="P:methylation"/>
    <property type="evidence" value="ECO:0007669"/>
    <property type="project" value="UniProtKB-KW"/>
</dbReference>
<feature type="domain" description="Methyltransferase" evidence="2">
    <location>
        <begin position="49"/>
        <end position="164"/>
    </location>
</feature>
<accession>A0A317ZSW3</accession>